<dbReference type="Proteomes" id="UP001633002">
    <property type="component" value="Unassembled WGS sequence"/>
</dbReference>
<feature type="compositionally biased region" description="Polar residues" evidence="1">
    <location>
        <begin position="369"/>
        <end position="385"/>
    </location>
</feature>
<gene>
    <name evidence="3" type="ORF">R1sor_022065</name>
</gene>
<evidence type="ECO:0000256" key="1">
    <source>
        <dbReference type="SAM" id="MobiDB-lite"/>
    </source>
</evidence>
<comment type="caution">
    <text evidence="3">The sequence shown here is derived from an EMBL/GenBank/DDBJ whole genome shotgun (WGS) entry which is preliminary data.</text>
</comment>
<dbReference type="InterPro" id="IPR018289">
    <property type="entry name" value="MULE_transposase_dom"/>
</dbReference>
<evidence type="ECO:0000313" key="3">
    <source>
        <dbReference type="EMBL" id="KAL3679109.1"/>
    </source>
</evidence>
<dbReference type="AlphaFoldDB" id="A0ABD3GKZ8"/>
<organism evidence="3 4">
    <name type="scientific">Riccia sorocarpa</name>
    <dbReference type="NCBI Taxonomy" id="122646"/>
    <lineage>
        <taxon>Eukaryota</taxon>
        <taxon>Viridiplantae</taxon>
        <taxon>Streptophyta</taxon>
        <taxon>Embryophyta</taxon>
        <taxon>Marchantiophyta</taxon>
        <taxon>Marchantiopsida</taxon>
        <taxon>Marchantiidae</taxon>
        <taxon>Marchantiales</taxon>
        <taxon>Ricciaceae</taxon>
        <taxon>Riccia</taxon>
    </lineage>
</organism>
<name>A0ABD3GKZ8_9MARC</name>
<protein>
    <recommendedName>
        <fullName evidence="2">MULE transposase domain-containing protein</fullName>
    </recommendedName>
</protein>
<dbReference type="Pfam" id="PF10551">
    <property type="entry name" value="MULE"/>
    <property type="match status" value="1"/>
</dbReference>
<sequence>MIAMDACHTKNKKYPTLLFLATVVDGNSNILVLAYGIAPVEDRETWCWFVENLKHAIHGLASPNVLIVSDRQKGLVDAVADELPSNEHVHCTFHLRMNLKRHFGAQVAQYFHRLIYAETKDIFEDALKDLEERFPNGKEAVQYINGIDRTKFARYAMKLPRYGRVTSNLVECMNGAFLKLRVYAARRLIFEVWTYMMRKFYKRRVAAETSVELLTKYAKDRLSEFEREFGRYVTCNSDQNVALVQTNGGAEQFVVNRLPRLSCTCFESQEMLWPCIHVMSWCRSKGEDYLQFVDRIYFQKSLAACYSQNIPPITEQDLKVSVTCRAPEPAIRRGRARMVRIPNGGGRGRRRTEYSYPVRDEPRFIPSQGPRSAPQTETGAGTSTRVAEEGAGPSTQAAKAKGTRRCGVCREVGHRRDTCPVRKQTEALRAQYFQEN</sequence>
<feature type="region of interest" description="Disordered" evidence="1">
    <location>
        <begin position="340"/>
        <end position="406"/>
    </location>
</feature>
<accession>A0ABD3GKZ8</accession>
<dbReference type="PANTHER" id="PTHR31973">
    <property type="entry name" value="POLYPROTEIN, PUTATIVE-RELATED"/>
    <property type="match status" value="1"/>
</dbReference>
<dbReference type="EMBL" id="JBJQOH010000007">
    <property type="protein sequence ID" value="KAL3679109.1"/>
    <property type="molecule type" value="Genomic_DNA"/>
</dbReference>
<proteinExistence type="predicted"/>
<keyword evidence="4" id="KW-1185">Reference proteome</keyword>
<dbReference type="PANTHER" id="PTHR31973:SF187">
    <property type="entry name" value="MUTATOR TRANSPOSASE MUDRA PROTEIN"/>
    <property type="match status" value="1"/>
</dbReference>
<feature type="domain" description="MULE transposase" evidence="2">
    <location>
        <begin position="2"/>
        <end position="98"/>
    </location>
</feature>
<evidence type="ECO:0000313" key="4">
    <source>
        <dbReference type="Proteomes" id="UP001633002"/>
    </source>
</evidence>
<reference evidence="3 4" key="1">
    <citation type="submission" date="2024-09" db="EMBL/GenBank/DDBJ databases">
        <title>Chromosome-scale assembly of Riccia sorocarpa.</title>
        <authorList>
            <person name="Paukszto L."/>
        </authorList>
    </citation>
    <scope>NUCLEOTIDE SEQUENCE [LARGE SCALE GENOMIC DNA]</scope>
    <source>
        <strain evidence="3">LP-2024</strain>
        <tissue evidence="3">Aerial parts of the thallus</tissue>
    </source>
</reference>
<evidence type="ECO:0000259" key="2">
    <source>
        <dbReference type="Pfam" id="PF10551"/>
    </source>
</evidence>